<gene>
    <name evidence="1" type="ORF">FC695_34280</name>
</gene>
<feature type="non-terminal residue" evidence="1">
    <location>
        <position position="1"/>
    </location>
</feature>
<dbReference type="AlphaFoldDB" id="A0A9X9F2H1"/>
<comment type="caution">
    <text evidence="1">The sequence shown here is derived from an EMBL/GenBank/DDBJ whole genome shotgun (WGS) entry which is preliminary data.</text>
</comment>
<accession>A0A9X9F2H1</accession>
<feature type="non-terminal residue" evidence="1">
    <location>
        <position position="72"/>
    </location>
</feature>
<reference evidence="1 2" key="1">
    <citation type="journal article" date="2019" name="Environ. Microbiol.">
        <title>An active ?-lactamase is a part of an orchestrated cell wall stress resistance network of Bacillus subtilis and related rhizosphere species.</title>
        <authorList>
            <person name="Bucher T."/>
            <person name="Keren-Paz A."/>
            <person name="Hausser J."/>
            <person name="Olender T."/>
            <person name="Cytryn E."/>
            <person name="Kolodkin-Gal I."/>
        </authorList>
    </citation>
    <scope>NUCLEOTIDE SEQUENCE [LARGE SCALE GENOMIC DNA]</scope>
    <source>
        <strain evidence="1 2">I32</strain>
    </source>
</reference>
<proteinExistence type="predicted"/>
<evidence type="ECO:0000313" key="1">
    <source>
        <dbReference type="EMBL" id="TKI90491.1"/>
    </source>
</evidence>
<dbReference type="Gene3D" id="3.30.559.10">
    <property type="entry name" value="Chloramphenicol acetyltransferase-like domain"/>
    <property type="match status" value="1"/>
</dbReference>
<dbReference type="Proteomes" id="UP000308444">
    <property type="component" value="Unassembled WGS sequence"/>
</dbReference>
<organism evidence="1 2">
    <name type="scientific">Bacillus cereus</name>
    <dbReference type="NCBI Taxonomy" id="1396"/>
    <lineage>
        <taxon>Bacteria</taxon>
        <taxon>Bacillati</taxon>
        <taxon>Bacillota</taxon>
        <taxon>Bacilli</taxon>
        <taxon>Bacillales</taxon>
        <taxon>Bacillaceae</taxon>
        <taxon>Bacillus</taxon>
        <taxon>Bacillus cereus group</taxon>
    </lineage>
</organism>
<protein>
    <submittedName>
        <fullName evidence="1">Uncharacterized protein</fullName>
    </submittedName>
</protein>
<dbReference type="InterPro" id="IPR023213">
    <property type="entry name" value="CAT-like_dom_sf"/>
</dbReference>
<dbReference type="Gene3D" id="3.30.559.30">
    <property type="entry name" value="Nonribosomal peptide synthetase, condensation domain"/>
    <property type="match status" value="1"/>
</dbReference>
<evidence type="ECO:0000313" key="2">
    <source>
        <dbReference type="Proteomes" id="UP000308444"/>
    </source>
</evidence>
<name>A0A9X9F2H1_BACCE</name>
<sequence length="72" mass="8355">LNSFQNQSYPFDKVIEQINPDRSYGNNPIFSTMFGYQKDILQQHDGYKLQLLPNKQDISKFDISLAVEEGLD</sequence>
<dbReference type="EMBL" id="SZOH01003431">
    <property type="protein sequence ID" value="TKI90491.1"/>
    <property type="molecule type" value="Genomic_DNA"/>
</dbReference>